<feature type="compositionally biased region" description="Low complexity" evidence="5">
    <location>
        <begin position="98"/>
        <end position="109"/>
    </location>
</feature>
<evidence type="ECO:0000256" key="2">
    <source>
        <dbReference type="ARBA" id="ARBA00022692"/>
    </source>
</evidence>
<proteinExistence type="predicted"/>
<dbReference type="AlphaFoldDB" id="A0AAC9KBF8"/>
<keyword evidence="4" id="KW-0472">Membrane</keyword>
<keyword evidence="2" id="KW-0812">Transmembrane</keyword>
<evidence type="ECO:0000313" key="6">
    <source>
        <dbReference type="EMBL" id="APH54148.1"/>
    </source>
</evidence>
<feature type="compositionally biased region" description="Polar residues" evidence="5">
    <location>
        <begin position="110"/>
        <end position="120"/>
    </location>
</feature>
<keyword evidence="3" id="KW-1133">Transmembrane helix</keyword>
<dbReference type="PANTHER" id="PTHR30168:SF0">
    <property type="entry name" value="INNER MEMBRANE PROTEIN"/>
    <property type="match status" value="1"/>
</dbReference>
<dbReference type="Pfam" id="PF04228">
    <property type="entry name" value="Zn_peptidase"/>
    <property type="match status" value="1"/>
</dbReference>
<feature type="region of interest" description="Disordered" evidence="5">
    <location>
        <begin position="98"/>
        <end position="122"/>
    </location>
</feature>
<protein>
    <submittedName>
        <fullName evidence="6">Neutral zinc metallopeptidase family</fullName>
    </submittedName>
</protein>
<evidence type="ECO:0000256" key="3">
    <source>
        <dbReference type="ARBA" id="ARBA00022989"/>
    </source>
</evidence>
<dbReference type="GO" id="GO:0016020">
    <property type="term" value="C:membrane"/>
    <property type="evidence" value="ECO:0007669"/>
    <property type="project" value="UniProtKB-SubCell"/>
</dbReference>
<dbReference type="InterPro" id="IPR007343">
    <property type="entry name" value="Uncharacterised_pept_Zn_put"/>
</dbReference>
<sequence length="332" mass="35816">MAGYATCLMPQTSSRSRHRGRTEPYRDTTLPLQKGISMRLDDQRESNNIQDDRGTGGPSIPGGIKIGGLGTIAIVLVGLYFGIDPRLLLSLTGNGGPVSSPAPSSLSPPRQTQGDPSGSDPQRRFVSRILASTEDVWSSIFKAHGKIYQPPILVLFDGATRSACGTAQSAMGPFYCPVDQKVYLDTSFFRELQERLGAGGDFARAYVIAHEVGHHVQNQLGILGKITRRREEADQGTANALSVRLELQADCFAGVWAKQANDARAILEKGDIEQGLNAADAIGDDRLQKRARGYVVPDSFTHGSSAQRVAWFRKGLQTGEVEACNTFTSPAL</sequence>
<dbReference type="EMBL" id="CP018191">
    <property type="protein sequence ID" value="APH54148.1"/>
    <property type="molecule type" value="Genomic_DNA"/>
</dbReference>
<comment type="subcellular location">
    <subcellularLocation>
        <location evidence="1">Membrane</location>
        <topology evidence="1">Single-pass membrane protein</topology>
    </subcellularLocation>
</comment>
<organism evidence="6 7">
    <name type="scientific">Granulibacter bethesdensis</name>
    <dbReference type="NCBI Taxonomy" id="364410"/>
    <lineage>
        <taxon>Bacteria</taxon>
        <taxon>Pseudomonadati</taxon>
        <taxon>Pseudomonadota</taxon>
        <taxon>Alphaproteobacteria</taxon>
        <taxon>Acetobacterales</taxon>
        <taxon>Acetobacteraceae</taxon>
        <taxon>Granulibacter</taxon>
    </lineage>
</organism>
<name>A0AAC9KBF8_9PROT</name>
<dbReference type="Proteomes" id="UP000182373">
    <property type="component" value="Chromosome"/>
</dbReference>
<gene>
    <name evidence="6" type="ORF">GbCGDNIH9_0892</name>
</gene>
<reference evidence="7" key="1">
    <citation type="submission" date="2016-11" db="EMBL/GenBank/DDBJ databases">
        <title>Comparative genomic and phenotypic analysis of Granulibacter bethesdensis clinical isolates from patients with chronic granulomatous disease.</title>
        <authorList>
            <person name="Zarember K.A."/>
            <person name="Porcella S.F."/>
            <person name="Chu J."/>
            <person name="Ding L."/>
            <person name="Dahlstrom E."/>
            <person name="Barbian K."/>
            <person name="Martens C."/>
            <person name="Sykora L."/>
            <person name="Kramer S."/>
            <person name="Pettinato A.M."/>
            <person name="Hong H."/>
            <person name="Wald G."/>
            <person name="Berg L.J."/>
            <person name="Rogge L.S."/>
            <person name="Greenberg D.E."/>
            <person name="Falcone E.L."/>
            <person name="Neves J.F."/>
            <person name="Simoes M.J."/>
            <person name="Casal M."/>
            <person name="Rodriguez-Lopez F.C."/>
            <person name="Zelazny A."/>
            <person name="Gallin J.I."/>
            <person name="Holland S.M."/>
        </authorList>
    </citation>
    <scope>NUCLEOTIDE SEQUENCE [LARGE SCALE GENOMIC DNA]</scope>
    <source>
        <strain evidence="7">NIH9.1</strain>
    </source>
</reference>
<accession>A0AAC9KBF8</accession>
<evidence type="ECO:0000256" key="4">
    <source>
        <dbReference type="ARBA" id="ARBA00023136"/>
    </source>
</evidence>
<feature type="region of interest" description="Disordered" evidence="5">
    <location>
        <begin position="1"/>
        <end position="60"/>
    </location>
</feature>
<evidence type="ECO:0000313" key="7">
    <source>
        <dbReference type="Proteomes" id="UP000182373"/>
    </source>
</evidence>
<evidence type="ECO:0000256" key="5">
    <source>
        <dbReference type="SAM" id="MobiDB-lite"/>
    </source>
</evidence>
<feature type="compositionally biased region" description="Basic and acidic residues" evidence="5">
    <location>
        <begin position="39"/>
        <end position="54"/>
    </location>
</feature>
<dbReference type="PANTHER" id="PTHR30168">
    <property type="entry name" value="PUTATIVE MEMBRANE PROTEIN YPFJ"/>
    <property type="match status" value="1"/>
</dbReference>
<evidence type="ECO:0000256" key="1">
    <source>
        <dbReference type="ARBA" id="ARBA00004167"/>
    </source>
</evidence>